<dbReference type="RefSeq" id="WP_163299909.1">
    <property type="nucleotide sequence ID" value="NZ_JAAGRR010000213.1"/>
</dbReference>
<dbReference type="Proteomes" id="UP000469346">
    <property type="component" value="Unassembled WGS sequence"/>
</dbReference>
<reference evidence="1 2" key="1">
    <citation type="submission" date="2020-02" db="EMBL/GenBank/DDBJ databases">
        <title>Comparative genomics of sulfur disproportionating microorganisms.</title>
        <authorList>
            <person name="Ward L.M."/>
            <person name="Bertran E."/>
            <person name="Johnston D.T."/>
        </authorList>
    </citation>
    <scope>NUCLEOTIDE SEQUENCE [LARGE SCALE GENOMIC DNA]</scope>
    <source>
        <strain evidence="1 2">DSM 100025</strain>
    </source>
</reference>
<organism evidence="1 2">
    <name type="scientific">Dissulfurirhabdus thermomarina</name>
    <dbReference type="NCBI Taxonomy" id="1765737"/>
    <lineage>
        <taxon>Bacteria</taxon>
        <taxon>Deltaproteobacteria</taxon>
        <taxon>Dissulfurirhabdaceae</taxon>
        <taxon>Dissulfurirhabdus</taxon>
    </lineage>
</organism>
<protein>
    <submittedName>
        <fullName evidence="1">Uncharacterized protein</fullName>
    </submittedName>
</protein>
<gene>
    <name evidence="1" type="ORF">G3N55_12065</name>
</gene>
<accession>A0A6N9TQW9</accession>
<dbReference type="EMBL" id="JAAGRR010000213">
    <property type="protein sequence ID" value="NDY43569.1"/>
    <property type="molecule type" value="Genomic_DNA"/>
</dbReference>
<name>A0A6N9TQW9_DISTH</name>
<comment type="caution">
    <text evidence="1">The sequence shown here is derived from an EMBL/GenBank/DDBJ whole genome shotgun (WGS) entry which is preliminary data.</text>
</comment>
<sequence>MPVSLSIALALLLGASGGVLLLHHRRAAAERLFLLLFTDGCLAGLEIPGTPCLLLFF</sequence>
<evidence type="ECO:0000313" key="1">
    <source>
        <dbReference type="EMBL" id="NDY43569.1"/>
    </source>
</evidence>
<dbReference type="AlphaFoldDB" id="A0A6N9TQW9"/>
<proteinExistence type="predicted"/>
<evidence type="ECO:0000313" key="2">
    <source>
        <dbReference type="Proteomes" id="UP000469346"/>
    </source>
</evidence>
<keyword evidence="2" id="KW-1185">Reference proteome</keyword>